<feature type="compositionally biased region" description="Basic residues" evidence="1">
    <location>
        <begin position="46"/>
        <end position="59"/>
    </location>
</feature>
<reference evidence="4" key="1">
    <citation type="journal article" date="2019" name="Int. J. Syst. Evol. Microbiol.">
        <title>The Global Catalogue of Microorganisms (GCM) 10K type strain sequencing project: providing services to taxonomists for standard genome sequencing and annotation.</title>
        <authorList>
            <consortium name="The Broad Institute Genomics Platform"/>
            <consortium name="The Broad Institute Genome Sequencing Center for Infectious Disease"/>
            <person name="Wu L."/>
            <person name="Ma J."/>
        </authorList>
    </citation>
    <scope>NUCLEOTIDE SEQUENCE [LARGE SCALE GENOMIC DNA]</scope>
    <source>
        <strain evidence="4">JCM 17924</strain>
    </source>
</reference>
<evidence type="ECO:0000313" key="4">
    <source>
        <dbReference type="Proteomes" id="UP001500454"/>
    </source>
</evidence>
<dbReference type="Proteomes" id="UP001500454">
    <property type="component" value="Unassembled WGS sequence"/>
</dbReference>
<gene>
    <name evidence="3" type="ORF">GCM10023186_39270</name>
</gene>
<organism evidence="3 4">
    <name type="scientific">Hymenobacter koreensis</name>
    <dbReference type="NCBI Taxonomy" id="1084523"/>
    <lineage>
        <taxon>Bacteria</taxon>
        <taxon>Pseudomonadati</taxon>
        <taxon>Bacteroidota</taxon>
        <taxon>Cytophagia</taxon>
        <taxon>Cytophagales</taxon>
        <taxon>Hymenobacteraceae</taxon>
        <taxon>Hymenobacter</taxon>
    </lineage>
</organism>
<feature type="chain" id="PRO_5047084195" evidence="2">
    <location>
        <begin position="24"/>
        <end position="99"/>
    </location>
</feature>
<comment type="caution">
    <text evidence="3">The sequence shown here is derived from an EMBL/GenBank/DDBJ whole genome shotgun (WGS) entry which is preliminary data.</text>
</comment>
<name>A0ABP8JHF7_9BACT</name>
<proteinExistence type="predicted"/>
<evidence type="ECO:0000256" key="1">
    <source>
        <dbReference type="SAM" id="MobiDB-lite"/>
    </source>
</evidence>
<keyword evidence="2" id="KW-0732">Signal</keyword>
<accession>A0ABP8JHF7</accession>
<feature type="region of interest" description="Disordered" evidence="1">
    <location>
        <begin position="32"/>
        <end position="59"/>
    </location>
</feature>
<protein>
    <submittedName>
        <fullName evidence="3">Uncharacterized protein</fullName>
    </submittedName>
</protein>
<keyword evidence="4" id="KW-1185">Reference proteome</keyword>
<feature type="signal peptide" evidence="2">
    <location>
        <begin position="1"/>
        <end position="23"/>
    </location>
</feature>
<sequence>MAKFLLLLLCALLVLVDPEMIMAAPSVAAGPASTEAAVGMPEPRPRYKRYRGNSRRKRGPIASIKRWGARRKTRRHIKALHRSTPRKGVIKVDRPIRNK</sequence>
<evidence type="ECO:0000256" key="2">
    <source>
        <dbReference type="SAM" id="SignalP"/>
    </source>
</evidence>
<dbReference type="RefSeq" id="WP_345226997.1">
    <property type="nucleotide sequence ID" value="NZ_BAABHA010000015.1"/>
</dbReference>
<dbReference type="EMBL" id="BAABHA010000015">
    <property type="protein sequence ID" value="GAA4390732.1"/>
    <property type="molecule type" value="Genomic_DNA"/>
</dbReference>
<evidence type="ECO:0000313" key="3">
    <source>
        <dbReference type="EMBL" id="GAA4390732.1"/>
    </source>
</evidence>